<dbReference type="EMBL" id="SDMR01000011">
    <property type="protein sequence ID" value="TBT94636.1"/>
    <property type="molecule type" value="Genomic_DNA"/>
</dbReference>
<dbReference type="AlphaFoldDB" id="A0A4Q9KJL6"/>
<dbReference type="InterPro" id="IPR007343">
    <property type="entry name" value="Uncharacterised_pept_Zn_put"/>
</dbReference>
<evidence type="ECO:0008006" key="7">
    <source>
        <dbReference type="Google" id="ProtNLM"/>
    </source>
</evidence>
<dbReference type="OrthoDB" id="9774900at2"/>
<evidence type="ECO:0000313" key="6">
    <source>
        <dbReference type="Proteomes" id="UP000291933"/>
    </source>
</evidence>
<proteinExistence type="predicted"/>
<dbReference type="PANTHER" id="PTHR30168:SF0">
    <property type="entry name" value="INNER MEMBRANE PROTEIN"/>
    <property type="match status" value="1"/>
</dbReference>
<keyword evidence="2" id="KW-0812">Transmembrane</keyword>
<organism evidence="5 6">
    <name type="scientific">Propioniciclava tarda</name>
    <dbReference type="NCBI Taxonomy" id="433330"/>
    <lineage>
        <taxon>Bacteria</taxon>
        <taxon>Bacillati</taxon>
        <taxon>Actinomycetota</taxon>
        <taxon>Actinomycetes</taxon>
        <taxon>Propionibacteriales</taxon>
        <taxon>Propionibacteriaceae</taxon>
        <taxon>Propioniciclava</taxon>
    </lineage>
</organism>
<keyword evidence="3" id="KW-1133">Transmembrane helix</keyword>
<dbReference type="GO" id="GO:0016020">
    <property type="term" value="C:membrane"/>
    <property type="evidence" value="ECO:0007669"/>
    <property type="project" value="UniProtKB-SubCell"/>
</dbReference>
<evidence type="ECO:0000256" key="1">
    <source>
        <dbReference type="ARBA" id="ARBA00004167"/>
    </source>
</evidence>
<accession>A0A4Q9KJL6</accession>
<evidence type="ECO:0000256" key="4">
    <source>
        <dbReference type="ARBA" id="ARBA00023136"/>
    </source>
</evidence>
<keyword evidence="6" id="KW-1185">Reference proteome</keyword>
<reference evidence="5 6" key="1">
    <citation type="submission" date="2019-01" db="EMBL/GenBank/DDBJ databases">
        <title>Lactibacter flavus gen. nov., sp. nov., a novel bacterium of the family Propionibacteriaceae isolated from raw milk and dairy products.</title>
        <authorList>
            <person name="Huptas C."/>
            <person name="Wenning M."/>
            <person name="Breitenwieser F."/>
            <person name="Doll E."/>
            <person name="Von Neubeck M."/>
            <person name="Busse H.-J."/>
            <person name="Scherer S."/>
        </authorList>
    </citation>
    <scope>NUCLEOTIDE SEQUENCE [LARGE SCALE GENOMIC DNA]</scope>
    <source>
        <strain evidence="5 6">DSM 22130</strain>
    </source>
</reference>
<dbReference type="PANTHER" id="PTHR30168">
    <property type="entry name" value="PUTATIVE MEMBRANE PROTEIN YPFJ"/>
    <property type="match status" value="1"/>
</dbReference>
<name>A0A4Q9KJL6_PROTD</name>
<evidence type="ECO:0000313" key="5">
    <source>
        <dbReference type="EMBL" id="TBT94636.1"/>
    </source>
</evidence>
<dbReference type="Proteomes" id="UP000291933">
    <property type="component" value="Unassembled WGS sequence"/>
</dbReference>
<comment type="caution">
    <text evidence="5">The sequence shown here is derived from an EMBL/GenBank/DDBJ whole genome shotgun (WGS) entry which is preliminary data.</text>
</comment>
<sequence length="218" mass="23793">MTAIQSGLTKAQLETRLNELMVCLMAVWEPPMKAAGFEMPRPPVTVYNSPVTTACGVMKDVNAAYCAGDQRVYYAMSLLNALPSKVKSTKYAVEVVIAHEFGHAVQGRTGILISDKALEQRATDSEATIMSRRTEQQADCFSALYVASVAQSQNLGQKDLQALVDMTYYLGDDVLSGDPNVQGDHGQGRNRQAWFARGVQTNQIGVCNTWVVPATQVR</sequence>
<dbReference type="Pfam" id="PF04228">
    <property type="entry name" value="Zn_peptidase"/>
    <property type="match status" value="1"/>
</dbReference>
<evidence type="ECO:0000256" key="2">
    <source>
        <dbReference type="ARBA" id="ARBA00022692"/>
    </source>
</evidence>
<keyword evidence="4" id="KW-0472">Membrane</keyword>
<protein>
    <recommendedName>
        <fullName evidence="7">Metalloprotease</fullName>
    </recommendedName>
</protein>
<evidence type="ECO:0000256" key="3">
    <source>
        <dbReference type="ARBA" id="ARBA00022989"/>
    </source>
</evidence>
<comment type="subcellular location">
    <subcellularLocation>
        <location evidence="1">Membrane</location>
        <topology evidence="1">Single-pass membrane protein</topology>
    </subcellularLocation>
</comment>
<gene>
    <name evidence="5" type="ORF">ET996_09560</name>
</gene>